<feature type="compositionally biased region" description="Basic and acidic residues" evidence="1">
    <location>
        <begin position="1"/>
        <end position="12"/>
    </location>
</feature>
<dbReference type="InParanoid" id="G3GSI6"/>
<evidence type="ECO:0000313" key="3">
    <source>
        <dbReference type="Proteomes" id="UP000001075"/>
    </source>
</evidence>
<dbReference type="AlphaFoldDB" id="G3GSI6"/>
<dbReference type="EMBL" id="JH000012">
    <property type="protein sequence ID" value="EGV96350.1"/>
    <property type="molecule type" value="Genomic_DNA"/>
</dbReference>
<sequence>MMVHAFDPELRGRGRRSSVSSRPAGSTWWVLGQLGLHSEILPQKKLLPRDLGVLRVWEPPQQALSTA</sequence>
<feature type="region of interest" description="Disordered" evidence="1">
    <location>
        <begin position="1"/>
        <end position="23"/>
    </location>
</feature>
<evidence type="ECO:0000313" key="2">
    <source>
        <dbReference type="EMBL" id="EGV96350.1"/>
    </source>
</evidence>
<evidence type="ECO:0000256" key="1">
    <source>
        <dbReference type="SAM" id="MobiDB-lite"/>
    </source>
</evidence>
<protein>
    <submittedName>
        <fullName evidence="2">Uncharacterized protein</fullName>
    </submittedName>
</protein>
<gene>
    <name evidence="2" type="ORF">I79_000600</name>
</gene>
<proteinExistence type="predicted"/>
<reference evidence="3" key="1">
    <citation type="journal article" date="2011" name="Nat. Biotechnol.">
        <title>The genomic sequence of the Chinese hamster ovary (CHO)-K1 cell line.</title>
        <authorList>
            <person name="Xu X."/>
            <person name="Nagarajan H."/>
            <person name="Lewis N.E."/>
            <person name="Pan S."/>
            <person name="Cai Z."/>
            <person name="Liu X."/>
            <person name="Chen W."/>
            <person name="Xie M."/>
            <person name="Wang W."/>
            <person name="Hammond S."/>
            <person name="Andersen M.R."/>
            <person name="Neff N."/>
            <person name="Passarelli B."/>
            <person name="Koh W."/>
            <person name="Fan H.C."/>
            <person name="Wang J."/>
            <person name="Gui Y."/>
            <person name="Lee K.H."/>
            <person name="Betenbaugh M.J."/>
            <person name="Quake S.R."/>
            <person name="Famili I."/>
            <person name="Palsson B.O."/>
            <person name="Wang J."/>
        </authorList>
    </citation>
    <scope>NUCLEOTIDE SEQUENCE [LARGE SCALE GENOMIC DNA]</scope>
    <source>
        <strain evidence="3">CHO K1 cell line</strain>
    </source>
</reference>
<name>G3GSI6_CRIGR</name>
<organism evidence="2 3">
    <name type="scientific">Cricetulus griseus</name>
    <name type="common">Chinese hamster</name>
    <name type="synonym">Cricetulus barabensis griseus</name>
    <dbReference type="NCBI Taxonomy" id="10029"/>
    <lineage>
        <taxon>Eukaryota</taxon>
        <taxon>Metazoa</taxon>
        <taxon>Chordata</taxon>
        <taxon>Craniata</taxon>
        <taxon>Vertebrata</taxon>
        <taxon>Euteleostomi</taxon>
        <taxon>Mammalia</taxon>
        <taxon>Eutheria</taxon>
        <taxon>Euarchontoglires</taxon>
        <taxon>Glires</taxon>
        <taxon>Rodentia</taxon>
        <taxon>Myomorpha</taxon>
        <taxon>Muroidea</taxon>
        <taxon>Cricetidae</taxon>
        <taxon>Cricetinae</taxon>
        <taxon>Cricetulus</taxon>
    </lineage>
</organism>
<accession>G3GSI6</accession>
<dbReference type="Proteomes" id="UP000001075">
    <property type="component" value="Unassembled WGS sequence"/>
</dbReference>